<protein>
    <submittedName>
        <fullName evidence="1">Uncharacterized protein</fullName>
    </submittedName>
</protein>
<gene>
    <name evidence="1" type="ORF">F511_47236</name>
</gene>
<sequence length="85" mass="8900">MSWLDVVARAGRGSCAMAGRSTLHEMVDDGQLCSRRSDATGRTIARRCEAGRALAAVACALAARAKFFMAAPPDGRRSGESPAMS</sequence>
<evidence type="ECO:0000313" key="2">
    <source>
        <dbReference type="Proteomes" id="UP000250235"/>
    </source>
</evidence>
<dbReference type="AlphaFoldDB" id="A0A2Z6ZS38"/>
<evidence type="ECO:0000313" key="1">
    <source>
        <dbReference type="EMBL" id="KZT75739.1"/>
    </source>
</evidence>
<organism evidence="1 2">
    <name type="scientific">Dorcoceras hygrometricum</name>
    <dbReference type="NCBI Taxonomy" id="472368"/>
    <lineage>
        <taxon>Eukaryota</taxon>
        <taxon>Viridiplantae</taxon>
        <taxon>Streptophyta</taxon>
        <taxon>Embryophyta</taxon>
        <taxon>Tracheophyta</taxon>
        <taxon>Spermatophyta</taxon>
        <taxon>Magnoliopsida</taxon>
        <taxon>eudicotyledons</taxon>
        <taxon>Gunneridae</taxon>
        <taxon>Pentapetalae</taxon>
        <taxon>asterids</taxon>
        <taxon>lamiids</taxon>
        <taxon>Lamiales</taxon>
        <taxon>Gesneriaceae</taxon>
        <taxon>Didymocarpoideae</taxon>
        <taxon>Trichosporeae</taxon>
        <taxon>Loxocarpinae</taxon>
        <taxon>Dorcoceras</taxon>
    </lineage>
</organism>
<reference evidence="1 2" key="1">
    <citation type="journal article" date="2015" name="Proc. Natl. Acad. Sci. U.S.A.">
        <title>The resurrection genome of Boea hygrometrica: A blueprint for survival of dehydration.</title>
        <authorList>
            <person name="Xiao L."/>
            <person name="Yang G."/>
            <person name="Zhang L."/>
            <person name="Yang X."/>
            <person name="Zhao S."/>
            <person name="Ji Z."/>
            <person name="Zhou Q."/>
            <person name="Hu M."/>
            <person name="Wang Y."/>
            <person name="Chen M."/>
            <person name="Xu Y."/>
            <person name="Jin H."/>
            <person name="Xiao X."/>
            <person name="Hu G."/>
            <person name="Bao F."/>
            <person name="Hu Y."/>
            <person name="Wan P."/>
            <person name="Li L."/>
            <person name="Deng X."/>
            <person name="Kuang T."/>
            <person name="Xiang C."/>
            <person name="Zhu J.K."/>
            <person name="Oliver M.J."/>
            <person name="He Y."/>
        </authorList>
    </citation>
    <scope>NUCLEOTIDE SEQUENCE [LARGE SCALE GENOMIC DNA]</scope>
    <source>
        <strain evidence="2">cv. XS01</strain>
    </source>
</reference>
<keyword evidence="2" id="KW-1185">Reference proteome</keyword>
<dbReference type="EMBL" id="KV199177">
    <property type="protein sequence ID" value="KZT75739.1"/>
    <property type="molecule type" value="Genomic_DNA"/>
</dbReference>
<dbReference type="Proteomes" id="UP000250235">
    <property type="component" value="Unassembled WGS sequence"/>
</dbReference>
<name>A0A2Z6ZS38_9LAMI</name>
<accession>A0A2Z6ZS38</accession>
<proteinExistence type="predicted"/>